<dbReference type="AlphaFoldDB" id="A0A0F3KX95"/>
<sequence>MDPSLQAIRRGNLRLLMATLSTEGVDAWDTSGKLLAGISGVQLRALMRGMVIDDAMAREMEWSMQRPVGWMDHAHVGLLDE</sequence>
<evidence type="ECO:0000313" key="2">
    <source>
        <dbReference type="Proteomes" id="UP000033651"/>
    </source>
</evidence>
<comment type="caution">
    <text evidence="1">The sequence shown here is derived from an EMBL/GenBank/DDBJ whole genome shotgun (WGS) entry which is preliminary data.</text>
</comment>
<organism evidence="1 2">
    <name type="scientific">Luteibacter yeojuensis</name>
    <dbReference type="NCBI Taxonomy" id="345309"/>
    <lineage>
        <taxon>Bacteria</taxon>
        <taxon>Pseudomonadati</taxon>
        <taxon>Pseudomonadota</taxon>
        <taxon>Gammaproteobacteria</taxon>
        <taxon>Lysobacterales</taxon>
        <taxon>Rhodanobacteraceae</taxon>
        <taxon>Luteibacter</taxon>
    </lineage>
</organism>
<evidence type="ECO:0000313" key="1">
    <source>
        <dbReference type="EMBL" id="KJV34729.1"/>
    </source>
</evidence>
<dbReference type="EMBL" id="JZRB01000018">
    <property type="protein sequence ID" value="KJV34729.1"/>
    <property type="molecule type" value="Genomic_DNA"/>
</dbReference>
<accession>A0A0F3KX95</accession>
<dbReference type="PATRIC" id="fig|345309.4.peg.1021"/>
<name>A0A0F3KX95_9GAMM</name>
<proteinExistence type="predicted"/>
<reference evidence="1 2" key="1">
    <citation type="submission" date="2015-03" db="EMBL/GenBank/DDBJ databases">
        <title>Draft genome sequence of Luteibacter yeojuensis strain SU11.</title>
        <authorList>
            <person name="Sulaiman J."/>
            <person name="Priya K."/>
            <person name="Chan K.-G."/>
        </authorList>
    </citation>
    <scope>NUCLEOTIDE SEQUENCE [LARGE SCALE GENOMIC DNA]</scope>
    <source>
        <strain evidence="1 2">SU11</strain>
    </source>
</reference>
<gene>
    <name evidence="1" type="ORF">VI08_09015</name>
</gene>
<keyword evidence="2" id="KW-1185">Reference proteome</keyword>
<dbReference type="Proteomes" id="UP000033651">
    <property type="component" value="Unassembled WGS sequence"/>
</dbReference>
<protein>
    <submittedName>
        <fullName evidence="1">Uncharacterized protein</fullName>
    </submittedName>
</protein>